<feature type="domain" description="HNH" evidence="1">
    <location>
        <begin position="32"/>
        <end position="74"/>
    </location>
</feature>
<dbReference type="Pfam" id="PF01844">
    <property type="entry name" value="HNH"/>
    <property type="match status" value="1"/>
</dbReference>
<dbReference type="InterPro" id="IPR002711">
    <property type="entry name" value="HNH"/>
</dbReference>
<dbReference type="GO" id="GO:0004519">
    <property type="term" value="F:endonuclease activity"/>
    <property type="evidence" value="ECO:0007669"/>
    <property type="project" value="UniProtKB-KW"/>
</dbReference>
<organism evidence="2 3">
    <name type="scientific">Vibrio phage vB_VpaS_KF6</name>
    <dbReference type="NCBI Taxonomy" id="2041477"/>
    <lineage>
        <taxon>Viruses</taxon>
        <taxon>Duplodnaviria</taxon>
        <taxon>Heunggongvirae</taxon>
        <taxon>Uroviricota</taxon>
        <taxon>Caudoviricetes</taxon>
        <taxon>Mardecavirus</taxon>
        <taxon>Mardecavirus SSP002</taxon>
    </lineage>
</organism>
<keyword evidence="2" id="KW-0378">Hydrolase</keyword>
<sequence>MADIKEGVRSKLDLYEVQLGRCFYCCKPMSPGSYQPSVRANGFTRDHFIPKCEGVPGFHNIVLSCKYCNEKKADKEPSNKALAKYELLLRVRAVFPDHNHKDSVRLSRWKIKYF</sequence>
<evidence type="ECO:0000313" key="2">
    <source>
        <dbReference type="EMBL" id="ATI19431.1"/>
    </source>
</evidence>
<dbReference type="EMBL" id="MF754116">
    <property type="protein sequence ID" value="ATI19431.1"/>
    <property type="molecule type" value="Genomic_DNA"/>
</dbReference>
<keyword evidence="2" id="KW-0540">Nuclease</keyword>
<dbReference type="GO" id="GO:0008270">
    <property type="term" value="F:zinc ion binding"/>
    <property type="evidence" value="ECO:0007669"/>
    <property type="project" value="InterPro"/>
</dbReference>
<dbReference type="GO" id="GO:0003676">
    <property type="term" value="F:nucleic acid binding"/>
    <property type="evidence" value="ECO:0007669"/>
    <property type="project" value="InterPro"/>
</dbReference>
<accession>A0A384WZ82</accession>
<proteinExistence type="predicted"/>
<reference evidence="2 3" key="1">
    <citation type="submission" date="2017-08" db="EMBL/GenBank/DDBJ databases">
        <title>Complete genome sequence of bacteriophage vB_VpaS_KF6.</title>
        <authorList>
            <person name="Yu J."/>
            <person name="Kwak S.-J."/>
            <person name="Lim J.-A."/>
            <person name="Chang H.-J."/>
        </authorList>
    </citation>
    <scope>NUCLEOTIDE SEQUENCE [LARGE SCALE GENOMIC DNA]</scope>
</reference>
<protein>
    <submittedName>
        <fullName evidence="2">Putative HNH endonuclease</fullName>
    </submittedName>
</protein>
<evidence type="ECO:0000313" key="3">
    <source>
        <dbReference type="Proteomes" id="UP000259921"/>
    </source>
</evidence>
<evidence type="ECO:0000259" key="1">
    <source>
        <dbReference type="Pfam" id="PF01844"/>
    </source>
</evidence>
<gene>
    <name evidence="2" type="ORF">KF6_023</name>
</gene>
<keyword evidence="2" id="KW-0255">Endonuclease</keyword>
<name>A0A384WZ82_9CAUD</name>
<dbReference type="Gene3D" id="1.10.30.50">
    <property type="match status" value="1"/>
</dbReference>
<dbReference type="Proteomes" id="UP000259921">
    <property type="component" value="Segment"/>
</dbReference>